<evidence type="ECO:0000256" key="2">
    <source>
        <dbReference type="ARBA" id="ARBA00023002"/>
    </source>
</evidence>
<dbReference type="Pfam" id="PF00171">
    <property type="entry name" value="Aldedh"/>
    <property type="match status" value="1"/>
</dbReference>
<reference evidence="6 7" key="1">
    <citation type="journal article" date="2015" name="Stand. Genomic Sci.">
        <title>Genomic Encyclopedia of Bacterial and Archaeal Type Strains, Phase III: the genomes of soil and plant-associated and newly described type strains.</title>
        <authorList>
            <person name="Whitman W.B."/>
            <person name="Woyke T."/>
            <person name="Klenk H.P."/>
            <person name="Zhou Y."/>
            <person name="Lilburn T.G."/>
            <person name="Beck B.J."/>
            <person name="De Vos P."/>
            <person name="Vandamme P."/>
            <person name="Eisen J.A."/>
            <person name="Garrity G."/>
            <person name="Hugenholtz P."/>
            <person name="Kyrpides N.C."/>
        </authorList>
    </citation>
    <scope>NUCLEOTIDE SEQUENCE [LARGE SCALE GENOMIC DNA]</scope>
    <source>
        <strain evidence="6 7">CGMCC 1.5364</strain>
    </source>
</reference>
<dbReference type="Proteomes" id="UP000316225">
    <property type="component" value="Unassembled WGS sequence"/>
</dbReference>
<protein>
    <submittedName>
        <fullName evidence="6">Acyl-CoA reductase-like NAD-dependent aldehyde dehydrogenase</fullName>
    </submittedName>
</protein>
<evidence type="ECO:0000256" key="1">
    <source>
        <dbReference type="ARBA" id="ARBA00009986"/>
    </source>
</evidence>
<dbReference type="Gene3D" id="3.40.309.10">
    <property type="entry name" value="Aldehyde Dehydrogenase, Chain A, domain 2"/>
    <property type="match status" value="1"/>
</dbReference>
<organism evidence="6 7">
    <name type="scientific">Paracoccus sulfuroxidans</name>
    <dbReference type="NCBI Taxonomy" id="384678"/>
    <lineage>
        <taxon>Bacteria</taxon>
        <taxon>Pseudomonadati</taxon>
        <taxon>Pseudomonadota</taxon>
        <taxon>Alphaproteobacteria</taxon>
        <taxon>Rhodobacterales</taxon>
        <taxon>Paracoccaceae</taxon>
        <taxon>Paracoccus</taxon>
    </lineage>
</organism>
<dbReference type="RefSeq" id="WP_242008203.1">
    <property type="nucleotide sequence ID" value="NZ_VLKU01000009.1"/>
</dbReference>
<dbReference type="InterPro" id="IPR016163">
    <property type="entry name" value="Ald_DH_C"/>
</dbReference>
<name>A0A562NH57_9RHOB</name>
<keyword evidence="2 4" id="KW-0560">Oxidoreductase</keyword>
<feature type="active site" evidence="3">
    <location>
        <position position="263"/>
    </location>
</feature>
<feature type="domain" description="Aldehyde dehydrogenase" evidence="5">
    <location>
        <begin position="31"/>
        <end position="487"/>
    </location>
</feature>
<sequence>MMDQIARTLSLPESPREFGFFIDGEWRHGREMAEQRSPAHDVPVTRVARCTTDDLNDAVAAARRAFEDRSWAGLSGADRAGVLLRAADILRRRRDEVAYWEVLENGKPIAQARAEIEGCIACFETAAGAARLLHGDSFNSLGDGLFGMVLREPIGVVGLITPWNFPFLILCERVPFILASGCTMVVKPSEVTSATTLILAEILTEAGLPKGVYNVVTGSGRTVGQAMAEHPDIDMLSFTGSTGVGRSCVHAAADSNFKKLGLELGGKNPIIVFADCDLEDAADAAAFGISFNTGQCCVSSSRLIVEASVADEFERLLVDKMRRIRIGDPLDEATQVGAITTPAQNDTILGYIEKGRQEGARLLTGGEVLQIGAGRFIAPTLFSGVRRDMAIARDEIFGPVLSSFRFETMDEAIALANDTVYGLAASLWTKDLDKALTVTRRVSAGRFWVNTIMAGGPEMPLGGFKQSGWGREAGIYGVEEYTQIKSVHVEIGKRTHWIG</sequence>
<accession>A0A562NH57</accession>
<evidence type="ECO:0000313" key="6">
    <source>
        <dbReference type="EMBL" id="TWI31423.1"/>
    </source>
</evidence>
<dbReference type="InterPro" id="IPR016161">
    <property type="entry name" value="Ald_DH/histidinol_DH"/>
</dbReference>
<proteinExistence type="inferred from homology"/>
<dbReference type="GO" id="GO:0016620">
    <property type="term" value="F:oxidoreductase activity, acting on the aldehyde or oxo group of donors, NAD or NADP as acceptor"/>
    <property type="evidence" value="ECO:0007669"/>
    <property type="project" value="InterPro"/>
</dbReference>
<evidence type="ECO:0000256" key="4">
    <source>
        <dbReference type="RuleBase" id="RU003345"/>
    </source>
</evidence>
<evidence type="ECO:0000313" key="7">
    <source>
        <dbReference type="Proteomes" id="UP000316225"/>
    </source>
</evidence>
<dbReference type="PANTHER" id="PTHR11699">
    <property type="entry name" value="ALDEHYDE DEHYDROGENASE-RELATED"/>
    <property type="match status" value="1"/>
</dbReference>
<dbReference type="AlphaFoldDB" id="A0A562NH57"/>
<comment type="caution">
    <text evidence="6">The sequence shown here is derived from an EMBL/GenBank/DDBJ whole genome shotgun (WGS) entry which is preliminary data.</text>
</comment>
<evidence type="ECO:0000256" key="3">
    <source>
        <dbReference type="PROSITE-ProRule" id="PRU10007"/>
    </source>
</evidence>
<dbReference type="EMBL" id="VLKU01000009">
    <property type="protein sequence ID" value="TWI31423.1"/>
    <property type="molecule type" value="Genomic_DNA"/>
</dbReference>
<dbReference type="FunFam" id="3.40.309.10:FF:000012">
    <property type="entry name" value="Betaine aldehyde dehydrogenase"/>
    <property type="match status" value="1"/>
</dbReference>
<keyword evidence="7" id="KW-1185">Reference proteome</keyword>
<gene>
    <name evidence="6" type="ORF">IQ24_02874</name>
</gene>
<evidence type="ECO:0000259" key="5">
    <source>
        <dbReference type="Pfam" id="PF00171"/>
    </source>
</evidence>
<dbReference type="SUPFAM" id="SSF53720">
    <property type="entry name" value="ALDH-like"/>
    <property type="match status" value="1"/>
</dbReference>
<dbReference type="CDD" id="cd07118">
    <property type="entry name" value="ALDH_SNDH"/>
    <property type="match status" value="1"/>
</dbReference>
<dbReference type="InterPro" id="IPR016162">
    <property type="entry name" value="Ald_DH_N"/>
</dbReference>
<dbReference type="FunFam" id="3.40.605.10:FF:000007">
    <property type="entry name" value="NAD/NADP-dependent betaine aldehyde dehydrogenase"/>
    <property type="match status" value="1"/>
</dbReference>
<dbReference type="InterPro" id="IPR015590">
    <property type="entry name" value="Aldehyde_DH_dom"/>
</dbReference>
<dbReference type="Gene3D" id="3.40.605.10">
    <property type="entry name" value="Aldehyde Dehydrogenase, Chain A, domain 1"/>
    <property type="match status" value="1"/>
</dbReference>
<comment type="similarity">
    <text evidence="1 4">Belongs to the aldehyde dehydrogenase family.</text>
</comment>
<dbReference type="PROSITE" id="PS00687">
    <property type="entry name" value="ALDEHYDE_DEHYDR_GLU"/>
    <property type="match status" value="1"/>
</dbReference>
<dbReference type="InterPro" id="IPR029510">
    <property type="entry name" value="Ald_DH_CS_GLU"/>
</dbReference>